<evidence type="ECO:0000313" key="2">
    <source>
        <dbReference type="Proteomes" id="UP000006729"/>
    </source>
</evidence>
<protein>
    <submittedName>
        <fullName evidence="1">Uncharacterized protein</fullName>
    </submittedName>
</protein>
<name>A0ACC0T763_POPTR</name>
<evidence type="ECO:0000313" key="1">
    <source>
        <dbReference type="EMBL" id="KAI9397185.1"/>
    </source>
</evidence>
<dbReference type="Proteomes" id="UP000006729">
    <property type="component" value="Chromosome 3"/>
</dbReference>
<keyword evidence="2" id="KW-1185">Reference proteome</keyword>
<reference evidence="1 2" key="1">
    <citation type="journal article" date="2006" name="Science">
        <title>The genome of black cottonwood, Populus trichocarpa (Torr. &amp; Gray).</title>
        <authorList>
            <person name="Tuskan G.A."/>
            <person name="Difazio S."/>
            <person name="Jansson S."/>
            <person name="Bohlmann J."/>
            <person name="Grigoriev I."/>
            <person name="Hellsten U."/>
            <person name="Putnam N."/>
            <person name="Ralph S."/>
            <person name="Rombauts S."/>
            <person name="Salamov A."/>
            <person name="Schein J."/>
            <person name="Sterck L."/>
            <person name="Aerts A."/>
            <person name="Bhalerao R.R."/>
            <person name="Bhalerao R.P."/>
            <person name="Blaudez D."/>
            <person name="Boerjan W."/>
            <person name="Brun A."/>
            <person name="Brunner A."/>
            <person name="Busov V."/>
            <person name="Campbell M."/>
            <person name="Carlson J."/>
            <person name="Chalot M."/>
            <person name="Chapman J."/>
            <person name="Chen G.L."/>
            <person name="Cooper D."/>
            <person name="Coutinho P.M."/>
            <person name="Couturier J."/>
            <person name="Covert S."/>
            <person name="Cronk Q."/>
            <person name="Cunningham R."/>
            <person name="Davis J."/>
            <person name="Degroeve S."/>
            <person name="Dejardin A."/>
            <person name="Depamphilis C."/>
            <person name="Detter J."/>
            <person name="Dirks B."/>
            <person name="Dubchak I."/>
            <person name="Duplessis S."/>
            <person name="Ehlting J."/>
            <person name="Ellis B."/>
            <person name="Gendler K."/>
            <person name="Goodstein D."/>
            <person name="Gribskov M."/>
            <person name="Grimwood J."/>
            <person name="Groover A."/>
            <person name="Gunter L."/>
            <person name="Hamberger B."/>
            <person name="Heinze B."/>
            <person name="Helariutta Y."/>
            <person name="Henrissat B."/>
            <person name="Holligan D."/>
            <person name="Holt R."/>
            <person name="Huang W."/>
            <person name="Islam-Faridi N."/>
            <person name="Jones S."/>
            <person name="Jones-Rhoades M."/>
            <person name="Jorgensen R."/>
            <person name="Joshi C."/>
            <person name="Kangasjarvi J."/>
            <person name="Karlsson J."/>
            <person name="Kelleher C."/>
            <person name="Kirkpatrick R."/>
            <person name="Kirst M."/>
            <person name="Kohler A."/>
            <person name="Kalluri U."/>
            <person name="Larimer F."/>
            <person name="Leebens-Mack J."/>
            <person name="Leple J.C."/>
            <person name="Locascio P."/>
            <person name="Lou Y."/>
            <person name="Lucas S."/>
            <person name="Martin F."/>
            <person name="Montanini B."/>
            <person name="Napoli C."/>
            <person name="Nelson D.R."/>
            <person name="Nelson C."/>
            <person name="Nieminen K."/>
            <person name="Nilsson O."/>
            <person name="Pereda V."/>
            <person name="Peter G."/>
            <person name="Philippe R."/>
            <person name="Pilate G."/>
            <person name="Poliakov A."/>
            <person name="Razumovskaya J."/>
            <person name="Richardson P."/>
            <person name="Rinaldi C."/>
            <person name="Ritland K."/>
            <person name="Rouze P."/>
            <person name="Ryaboy D."/>
            <person name="Schmutz J."/>
            <person name="Schrader J."/>
            <person name="Segerman B."/>
            <person name="Shin H."/>
            <person name="Siddiqui A."/>
            <person name="Sterky F."/>
            <person name="Terry A."/>
            <person name="Tsai C.J."/>
            <person name="Uberbacher E."/>
            <person name="Unneberg P."/>
            <person name="Vahala J."/>
            <person name="Wall K."/>
            <person name="Wessler S."/>
            <person name="Yang G."/>
            <person name="Yin T."/>
            <person name="Douglas C."/>
            <person name="Marra M."/>
            <person name="Sandberg G."/>
            <person name="Van de Peer Y."/>
            <person name="Rokhsar D."/>
        </authorList>
    </citation>
    <scope>NUCLEOTIDE SEQUENCE [LARGE SCALE GENOMIC DNA]</scope>
    <source>
        <strain evidence="2">cv. Nisqually</strain>
    </source>
</reference>
<dbReference type="EMBL" id="CM009292">
    <property type="protein sequence ID" value="KAI9397185.1"/>
    <property type="molecule type" value="Genomic_DNA"/>
</dbReference>
<organism evidence="1 2">
    <name type="scientific">Populus trichocarpa</name>
    <name type="common">Western balsam poplar</name>
    <name type="synonym">Populus balsamifera subsp. trichocarpa</name>
    <dbReference type="NCBI Taxonomy" id="3694"/>
    <lineage>
        <taxon>Eukaryota</taxon>
        <taxon>Viridiplantae</taxon>
        <taxon>Streptophyta</taxon>
        <taxon>Embryophyta</taxon>
        <taxon>Tracheophyta</taxon>
        <taxon>Spermatophyta</taxon>
        <taxon>Magnoliopsida</taxon>
        <taxon>eudicotyledons</taxon>
        <taxon>Gunneridae</taxon>
        <taxon>Pentapetalae</taxon>
        <taxon>rosids</taxon>
        <taxon>fabids</taxon>
        <taxon>Malpighiales</taxon>
        <taxon>Salicaceae</taxon>
        <taxon>Saliceae</taxon>
        <taxon>Populus</taxon>
    </lineage>
</organism>
<gene>
    <name evidence="1" type="ORF">POPTR_003G006751v4</name>
</gene>
<comment type="caution">
    <text evidence="1">The sequence shown here is derived from an EMBL/GenBank/DDBJ whole genome shotgun (WGS) entry which is preliminary data.</text>
</comment>
<sequence length="99" mass="10962">MESCCIHKKHHHECLSGMMVILANSKVSICSLNNVQAQHFSDSVKSHKNGASLVIKLSTTVSRSMAEDEIQHCPAQKDKIKYCSVLCVFSMPDLANEKT</sequence>
<accession>A0ACC0T763</accession>
<proteinExistence type="predicted"/>